<feature type="domain" description="HhH-GPD" evidence="5">
    <location>
        <begin position="53"/>
        <end position="206"/>
    </location>
</feature>
<evidence type="ECO:0000256" key="3">
    <source>
        <dbReference type="ARBA" id="ARBA00022763"/>
    </source>
</evidence>
<dbReference type="EC" id="3.2.2.21" evidence="2"/>
<dbReference type="GO" id="GO:0032131">
    <property type="term" value="F:alkylated DNA binding"/>
    <property type="evidence" value="ECO:0007669"/>
    <property type="project" value="TreeGrafter"/>
</dbReference>
<dbReference type="Gene3D" id="1.10.340.30">
    <property type="entry name" value="Hypothetical protein, domain 2"/>
    <property type="match status" value="1"/>
</dbReference>
<dbReference type="Proteomes" id="UP001165341">
    <property type="component" value="Unassembled WGS sequence"/>
</dbReference>
<dbReference type="Pfam" id="PF00730">
    <property type="entry name" value="HhH-GPD"/>
    <property type="match status" value="1"/>
</dbReference>
<reference evidence="6" key="1">
    <citation type="submission" date="2022-03" db="EMBL/GenBank/DDBJ databases">
        <title>Cryobacterium sp. nov. strain ZS14-85, isolated from Antarctic soil.</title>
        <authorList>
            <person name="Li J."/>
            <person name="Niu G."/>
        </authorList>
    </citation>
    <scope>NUCLEOTIDE SEQUENCE</scope>
    <source>
        <strain evidence="6">ZS14-85</strain>
    </source>
</reference>
<dbReference type="AlphaFoldDB" id="A0AA41QUQ5"/>
<dbReference type="RefSeq" id="WP_243011599.1">
    <property type="nucleotide sequence ID" value="NZ_JALGAR010000001.1"/>
</dbReference>
<comment type="catalytic activity">
    <reaction evidence="1">
        <text>Hydrolysis of alkylated DNA, releasing 3-methyladenine, 3-methylguanine, 7-methylguanine and 7-methyladenine.</text>
        <dbReference type="EC" id="3.2.2.21"/>
    </reaction>
</comment>
<dbReference type="GO" id="GO:0032993">
    <property type="term" value="C:protein-DNA complex"/>
    <property type="evidence" value="ECO:0007669"/>
    <property type="project" value="TreeGrafter"/>
</dbReference>
<gene>
    <name evidence="6" type="ORF">MQH31_08390</name>
</gene>
<dbReference type="SMART" id="SM00478">
    <property type="entry name" value="ENDO3c"/>
    <property type="match status" value="1"/>
</dbReference>
<protein>
    <recommendedName>
        <fullName evidence="2">DNA-3-methyladenine glycosylase II</fullName>
        <ecNumber evidence="2">3.2.2.21</ecNumber>
    </recommendedName>
</protein>
<dbReference type="SUPFAM" id="SSF48150">
    <property type="entry name" value="DNA-glycosylase"/>
    <property type="match status" value="1"/>
</dbReference>
<evidence type="ECO:0000256" key="1">
    <source>
        <dbReference type="ARBA" id="ARBA00000086"/>
    </source>
</evidence>
<comment type="caution">
    <text evidence="6">The sequence shown here is derived from an EMBL/GenBank/DDBJ whole genome shotgun (WGS) entry which is preliminary data.</text>
</comment>
<evidence type="ECO:0000259" key="5">
    <source>
        <dbReference type="SMART" id="SM00478"/>
    </source>
</evidence>
<keyword evidence="3" id="KW-0227">DNA damage</keyword>
<accession>A0AA41QUQ5</accession>
<organism evidence="6 7">
    <name type="scientific">Cryobacterium zhongshanensis</name>
    <dbReference type="NCBI Taxonomy" id="2928153"/>
    <lineage>
        <taxon>Bacteria</taxon>
        <taxon>Bacillati</taxon>
        <taxon>Actinomycetota</taxon>
        <taxon>Actinomycetes</taxon>
        <taxon>Micrococcales</taxon>
        <taxon>Microbacteriaceae</taxon>
        <taxon>Cryobacterium</taxon>
    </lineage>
</organism>
<dbReference type="Gene3D" id="1.10.1670.40">
    <property type="match status" value="1"/>
</dbReference>
<name>A0AA41QUQ5_9MICO</name>
<dbReference type="GO" id="GO:0043916">
    <property type="term" value="F:DNA-7-methylguanine glycosylase activity"/>
    <property type="evidence" value="ECO:0007669"/>
    <property type="project" value="TreeGrafter"/>
</dbReference>
<evidence type="ECO:0000256" key="2">
    <source>
        <dbReference type="ARBA" id="ARBA00012000"/>
    </source>
</evidence>
<dbReference type="EMBL" id="JALGAR010000001">
    <property type="protein sequence ID" value="MCI4657824.1"/>
    <property type="molecule type" value="Genomic_DNA"/>
</dbReference>
<sequence length="211" mass="22906">MTESRQQAYAALARMDRDLGRLVDRYGTPDPFEFHDGGRASGSNFAAMSLHILGQQISTTVAFLLYDRLRDAIGDTPTAKDVLTLGQDSIKALGTSRSKAGYLINLADHVASGVLDIENMGGLSDDDAIQALVAVTGIGVWSAEMFLIHQLHRPDIFPAGDVGLRNALKRLYGSAEIPAVAAAHETGRRWRPFRTYAAALLWRSLTVPVEL</sequence>
<dbReference type="GO" id="GO:0006307">
    <property type="term" value="P:DNA alkylation repair"/>
    <property type="evidence" value="ECO:0007669"/>
    <property type="project" value="TreeGrafter"/>
</dbReference>
<evidence type="ECO:0000313" key="7">
    <source>
        <dbReference type="Proteomes" id="UP001165341"/>
    </source>
</evidence>
<dbReference type="InterPro" id="IPR051912">
    <property type="entry name" value="Alkylbase_DNA_Glycosylase/TA"/>
</dbReference>
<dbReference type="GO" id="GO:0005737">
    <property type="term" value="C:cytoplasm"/>
    <property type="evidence" value="ECO:0007669"/>
    <property type="project" value="TreeGrafter"/>
</dbReference>
<dbReference type="InterPro" id="IPR011257">
    <property type="entry name" value="DNA_glycosylase"/>
</dbReference>
<dbReference type="PANTHER" id="PTHR43003">
    <property type="entry name" value="DNA-3-METHYLADENINE GLYCOSYLASE"/>
    <property type="match status" value="1"/>
</dbReference>
<evidence type="ECO:0000313" key="6">
    <source>
        <dbReference type="EMBL" id="MCI4657824.1"/>
    </source>
</evidence>
<dbReference type="GO" id="GO:0006285">
    <property type="term" value="P:base-excision repair, AP site formation"/>
    <property type="evidence" value="ECO:0007669"/>
    <property type="project" value="TreeGrafter"/>
</dbReference>
<dbReference type="GO" id="GO:0008725">
    <property type="term" value="F:DNA-3-methyladenine glycosylase activity"/>
    <property type="evidence" value="ECO:0007669"/>
    <property type="project" value="TreeGrafter"/>
</dbReference>
<dbReference type="InterPro" id="IPR003265">
    <property type="entry name" value="HhH-GPD_domain"/>
</dbReference>
<keyword evidence="7" id="KW-1185">Reference proteome</keyword>
<keyword evidence="4" id="KW-0234">DNA repair</keyword>
<dbReference type="PANTHER" id="PTHR43003:SF5">
    <property type="entry name" value="DNA-3-METHYLADENINE GLYCOSYLASE"/>
    <property type="match status" value="1"/>
</dbReference>
<proteinExistence type="predicted"/>
<evidence type="ECO:0000256" key="4">
    <source>
        <dbReference type="ARBA" id="ARBA00023204"/>
    </source>
</evidence>
<dbReference type="CDD" id="cd00056">
    <property type="entry name" value="ENDO3c"/>
    <property type="match status" value="1"/>
</dbReference>